<keyword evidence="2" id="KW-1185">Reference proteome</keyword>
<dbReference type="Proteomes" id="UP000308705">
    <property type="component" value="Unassembled WGS sequence"/>
</dbReference>
<accession>A0A4U3MHV9</accession>
<dbReference type="AlphaFoldDB" id="A0A4U3MHV9"/>
<evidence type="ECO:0000313" key="2">
    <source>
        <dbReference type="Proteomes" id="UP000308705"/>
    </source>
</evidence>
<dbReference type="OrthoDB" id="8443433at2"/>
<name>A0A4U3MHV9_9ACTN</name>
<proteinExistence type="predicted"/>
<sequence>MGPLLRCGNVDLDGLEAQMGKLRKAIRQATSAGRHAEARALRARLRETERQWDAEVEQPATQPPLVPVREQVHRALTLLGAPTAARMIVAVDESFFGGQMANTQLTSLRRDEEKSYRSAPGARPYYLCAALTSELLSPARGLLALSTWGLPQRIIGPLSPRTDFLTSAVRLAQHLMRLDDASPGAFRLLGQLAQNIPGAGDGFGPADPAKVIAAAGAELAVHQERDQMDRREAAARAADRLGPVEQLFGSGLKTVRSA</sequence>
<gene>
    <name evidence="1" type="ORF">FDA94_17230</name>
</gene>
<reference evidence="1 2" key="1">
    <citation type="submission" date="2019-04" db="EMBL/GenBank/DDBJ databases">
        <title>Herbidospora sp. NEAU-GS14.nov., a novel actinomycete isolated from soil.</title>
        <authorList>
            <person name="Han L."/>
        </authorList>
    </citation>
    <scope>NUCLEOTIDE SEQUENCE [LARGE SCALE GENOMIC DNA]</scope>
    <source>
        <strain evidence="1 2">NEAU-GS14</strain>
    </source>
</reference>
<organism evidence="1 2">
    <name type="scientific">Herbidospora galbida</name>
    <dbReference type="NCBI Taxonomy" id="2575442"/>
    <lineage>
        <taxon>Bacteria</taxon>
        <taxon>Bacillati</taxon>
        <taxon>Actinomycetota</taxon>
        <taxon>Actinomycetes</taxon>
        <taxon>Streptosporangiales</taxon>
        <taxon>Streptosporangiaceae</taxon>
        <taxon>Herbidospora</taxon>
    </lineage>
</organism>
<dbReference type="EMBL" id="SZQA01000015">
    <property type="protein sequence ID" value="TKK87567.1"/>
    <property type="molecule type" value="Genomic_DNA"/>
</dbReference>
<protein>
    <recommendedName>
        <fullName evidence="3">DUF2786 domain-containing protein</fullName>
    </recommendedName>
</protein>
<evidence type="ECO:0000313" key="1">
    <source>
        <dbReference type="EMBL" id="TKK87567.1"/>
    </source>
</evidence>
<comment type="caution">
    <text evidence="1">The sequence shown here is derived from an EMBL/GenBank/DDBJ whole genome shotgun (WGS) entry which is preliminary data.</text>
</comment>
<evidence type="ECO:0008006" key="3">
    <source>
        <dbReference type="Google" id="ProtNLM"/>
    </source>
</evidence>